<protein>
    <submittedName>
        <fullName evidence="8">Anaerobic ribonucleoside-triphosphate reductase activating protein</fullName>
    </submittedName>
</protein>
<comment type="caution">
    <text evidence="8">The sequence shown here is derived from an EMBL/GenBank/DDBJ whole genome shotgun (WGS) entry which is preliminary data.</text>
</comment>
<dbReference type="InterPro" id="IPR012840">
    <property type="entry name" value="NrdG2"/>
</dbReference>
<keyword evidence="6" id="KW-0411">Iron-sulfur</keyword>
<dbReference type="SFLD" id="SFLDG01094">
    <property type="entry name" value="Uncharacterised_Radical_SAM_Su"/>
    <property type="match status" value="1"/>
</dbReference>
<dbReference type="InterPro" id="IPR058240">
    <property type="entry name" value="rSAM_sf"/>
</dbReference>
<evidence type="ECO:0000256" key="3">
    <source>
        <dbReference type="ARBA" id="ARBA00022691"/>
    </source>
</evidence>
<keyword evidence="2" id="KW-0004">4Fe-4S</keyword>
<dbReference type="EMBL" id="JAZHOV010000001">
    <property type="protein sequence ID" value="MEF2253541.1"/>
    <property type="molecule type" value="Genomic_DNA"/>
</dbReference>
<organism evidence="8 9">
    <name type="scientific">Microbacterium schleiferi</name>
    <dbReference type="NCBI Taxonomy" id="69362"/>
    <lineage>
        <taxon>Bacteria</taxon>
        <taxon>Bacillati</taxon>
        <taxon>Actinomycetota</taxon>
        <taxon>Actinomycetes</taxon>
        <taxon>Micrococcales</taxon>
        <taxon>Microbacteriaceae</taxon>
        <taxon>Microbacterium</taxon>
    </lineage>
</organism>
<dbReference type="SUPFAM" id="SSF102114">
    <property type="entry name" value="Radical SAM enzymes"/>
    <property type="match status" value="1"/>
</dbReference>
<dbReference type="Proteomes" id="UP001351900">
    <property type="component" value="Unassembled WGS sequence"/>
</dbReference>
<dbReference type="CDD" id="cd01335">
    <property type="entry name" value="Radical_SAM"/>
    <property type="match status" value="1"/>
</dbReference>
<evidence type="ECO:0000256" key="6">
    <source>
        <dbReference type="ARBA" id="ARBA00023014"/>
    </source>
</evidence>
<dbReference type="SFLD" id="SFLDS00029">
    <property type="entry name" value="Radical_SAM"/>
    <property type="match status" value="1"/>
</dbReference>
<dbReference type="Pfam" id="PF04055">
    <property type="entry name" value="Radical_SAM"/>
    <property type="match status" value="1"/>
</dbReference>
<dbReference type="PANTHER" id="PTHR30352:SF13">
    <property type="entry name" value="GLYCYL-RADICAL ENZYME ACTIVATING ENZYME YJJW-RELATED"/>
    <property type="match status" value="1"/>
</dbReference>
<keyword evidence="9" id="KW-1185">Reference proteome</keyword>
<gene>
    <name evidence="8" type="ORF">V2V91_00135</name>
</gene>
<keyword evidence="5" id="KW-0408">Iron</keyword>
<feature type="domain" description="Radical SAM core" evidence="7">
    <location>
        <begin position="37"/>
        <end position="162"/>
    </location>
</feature>
<dbReference type="InterPro" id="IPR007197">
    <property type="entry name" value="rSAM"/>
</dbReference>
<evidence type="ECO:0000256" key="4">
    <source>
        <dbReference type="ARBA" id="ARBA00022723"/>
    </source>
</evidence>
<proteinExistence type="predicted"/>
<name>A0ABU7V3E5_9MICO</name>
<dbReference type="RefSeq" id="WP_331790341.1">
    <property type="nucleotide sequence ID" value="NZ_BAAAUO010000003.1"/>
</dbReference>
<sequence length="253" mass="27146">MNVVAPSDAGAGADQLSIAGLTRFSGSDWPDRLVATVFLQGCPWECVYCHNPDLIDPHRAGALPWRDVVTFLDHRRGQLDGVVFSGGEPTMQTALLPAIDDARCLGLRIGLHTGGAFPQRLDAALPALDWVGLDIKASAADYAAVTQRRGSGIHAWRSLRLVLDSASARAGGDHPLEYEVRTTVDPTLTDADRLRLLGEQLLAEGVQWWALQRARDVGTRPEAPSVPTTATTDDLVETIAAEFTGAFTSVVAR</sequence>
<accession>A0ABU7V3E5</accession>
<dbReference type="NCBIfam" id="TIGR02495">
    <property type="entry name" value="NrdG2"/>
    <property type="match status" value="1"/>
</dbReference>
<evidence type="ECO:0000313" key="9">
    <source>
        <dbReference type="Proteomes" id="UP001351900"/>
    </source>
</evidence>
<dbReference type="InterPro" id="IPR013785">
    <property type="entry name" value="Aldolase_TIM"/>
</dbReference>
<dbReference type="Gene3D" id="3.20.20.70">
    <property type="entry name" value="Aldolase class I"/>
    <property type="match status" value="1"/>
</dbReference>
<keyword evidence="4" id="KW-0479">Metal-binding</keyword>
<comment type="cofactor">
    <cofactor evidence="1">
        <name>[4Fe-4S] cluster</name>
        <dbReference type="ChEBI" id="CHEBI:49883"/>
    </cofactor>
</comment>
<evidence type="ECO:0000256" key="1">
    <source>
        <dbReference type="ARBA" id="ARBA00001966"/>
    </source>
</evidence>
<evidence type="ECO:0000259" key="7">
    <source>
        <dbReference type="Pfam" id="PF04055"/>
    </source>
</evidence>
<dbReference type="PANTHER" id="PTHR30352">
    <property type="entry name" value="PYRUVATE FORMATE-LYASE-ACTIVATING ENZYME"/>
    <property type="match status" value="1"/>
</dbReference>
<dbReference type="InterPro" id="IPR034457">
    <property type="entry name" value="Organic_radical-activating"/>
</dbReference>
<evidence type="ECO:0000256" key="2">
    <source>
        <dbReference type="ARBA" id="ARBA00022485"/>
    </source>
</evidence>
<evidence type="ECO:0000313" key="8">
    <source>
        <dbReference type="EMBL" id="MEF2253541.1"/>
    </source>
</evidence>
<keyword evidence="3" id="KW-0949">S-adenosyl-L-methionine</keyword>
<evidence type="ECO:0000256" key="5">
    <source>
        <dbReference type="ARBA" id="ARBA00023004"/>
    </source>
</evidence>
<reference evidence="8 9" key="1">
    <citation type="submission" date="2024-01" db="EMBL/GenBank/DDBJ databases">
        <title>the genome sequence of strain Microbacterium schleiferi NBRC 15075.</title>
        <authorList>
            <person name="Ding Y."/>
            <person name="Zhang G."/>
        </authorList>
    </citation>
    <scope>NUCLEOTIDE SEQUENCE [LARGE SCALE GENOMIC DNA]</scope>
    <source>
        <strain evidence="8 9">NBRC 15075</strain>
    </source>
</reference>